<gene>
    <name evidence="2" type="ORF">NP493_6687g00000</name>
</gene>
<dbReference type="Proteomes" id="UP001209878">
    <property type="component" value="Unassembled WGS sequence"/>
</dbReference>
<dbReference type="AlphaFoldDB" id="A0AAD9IRL8"/>
<evidence type="ECO:0000313" key="3">
    <source>
        <dbReference type="Proteomes" id="UP001209878"/>
    </source>
</evidence>
<accession>A0AAD9IRL8</accession>
<sequence>MTGGSAAIECTRRVMKYLITEKCSRRFNWKGKRDRRVFEESMLKQITSRKCIFYMSIMKRIFLVIYVTVP</sequence>
<dbReference type="EMBL" id="JAODUO010006688">
    <property type="protein sequence ID" value="KAK2139108.1"/>
    <property type="molecule type" value="Genomic_DNA"/>
</dbReference>
<name>A0AAD9IRL8_RIDPI</name>
<evidence type="ECO:0000313" key="2">
    <source>
        <dbReference type="EMBL" id="KAK2139108.1"/>
    </source>
</evidence>
<keyword evidence="1" id="KW-0472">Membrane</keyword>
<keyword evidence="1" id="KW-0812">Transmembrane</keyword>
<feature type="transmembrane region" description="Helical" evidence="1">
    <location>
        <begin position="51"/>
        <end position="69"/>
    </location>
</feature>
<evidence type="ECO:0000256" key="1">
    <source>
        <dbReference type="SAM" id="Phobius"/>
    </source>
</evidence>
<keyword evidence="3" id="KW-1185">Reference proteome</keyword>
<organism evidence="2 3">
    <name type="scientific">Ridgeia piscesae</name>
    <name type="common">Tubeworm</name>
    <dbReference type="NCBI Taxonomy" id="27915"/>
    <lineage>
        <taxon>Eukaryota</taxon>
        <taxon>Metazoa</taxon>
        <taxon>Spiralia</taxon>
        <taxon>Lophotrochozoa</taxon>
        <taxon>Annelida</taxon>
        <taxon>Polychaeta</taxon>
        <taxon>Sedentaria</taxon>
        <taxon>Canalipalpata</taxon>
        <taxon>Sabellida</taxon>
        <taxon>Siboglinidae</taxon>
        <taxon>Ridgeia</taxon>
    </lineage>
</organism>
<protein>
    <submittedName>
        <fullName evidence="2">Uncharacterized protein</fullName>
    </submittedName>
</protein>
<proteinExistence type="predicted"/>
<comment type="caution">
    <text evidence="2">The sequence shown here is derived from an EMBL/GenBank/DDBJ whole genome shotgun (WGS) entry which is preliminary data.</text>
</comment>
<keyword evidence="1" id="KW-1133">Transmembrane helix</keyword>
<reference evidence="2" key="1">
    <citation type="journal article" date="2023" name="Mol. Biol. Evol.">
        <title>Third-Generation Sequencing Reveals the Adaptive Role of the Epigenome in Three Deep-Sea Polychaetes.</title>
        <authorList>
            <person name="Perez M."/>
            <person name="Aroh O."/>
            <person name="Sun Y."/>
            <person name="Lan Y."/>
            <person name="Juniper S.K."/>
            <person name="Young C.R."/>
            <person name="Angers B."/>
            <person name="Qian P.Y."/>
        </authorList>
    </citation>
    <scope>NUCLEOTIDE SEQUENCE</scope>
    <source>
        <strain evidence="2">R07B-5</strain>
    </source>
</reference>